<organism evidence="1">
    <name type="scientific">Micrurus lemniscatus lemniscatus</name>
    <dbReference type="NCBI Taxonomy" id="129467"/>
    <lineage>
        <taxon>Eukaryota</taxon>
        <taxon>Metazoa</taxon>
        <taxon>Chordata</taxon>
        <taxon>Craniata</taxon>
        <taxon>Vertebrata</taxon>
        <taxon>Euteleostomi</taxon>
        <taxon>Lepidosauria</taxon>
        <taxon>Squamata</taxon>
        <taxon>Bifurcata</taxon>
        <taxon>Unidentata</taxon>
        <taxon>Episquamata</taxon>
        <taxon>Toxicofera</taxon>
        <taxon>Serpentes</taxon>
        <taxon>Colubroidea</taxon>
        <taxon>Elapidae</taxon>
        <taxon>Elapinae</taxon>
        <taxon>Micrurus</taxon>
    </lineage>
</organism>
<evidence type="ECO:0000313" key="1">
    <source>
        <dbReference type="EMBL" id="LAA69975.1"/>
    </source>
</evidence>
<proteinExistence type="predicted"/>
<reference evidence="1" key="1">
    <citation type="submission" date="2017-07" db="EMBL/GenBank/DDBJ databases">
        <authorList>
            <person name="Mikheyev A."/>
            <person name="Grau M."/>
        </authorList>
    </citation>
    <scope>NUCLEOTIDE SEQUENCE</scope>
    <source>
        <tissue evidence="1">Venom_gland</tissue>
    </source>
</reference>
<accession>A0A2D4HDB1</accession>
<dbReference type="AlphaFoldDB" id="A0A2D4HDB1"/>
<sequence length="100" mass="11437">MASLKKRRIRGDMIAVFQYLKGCHKEEGANLISKTPEGRTRNNACKIRRESTRILSEDNQRNSFPLDIVVASSLDFLKKRLDSHLSERDSFGISIDPEMV</sequence>
<reference evidence="1" key="2">
    <citation type="submission" date="2017-11" db="EMBL/GenBank/DDBJ databases">
        <title>Coralsnake Venomics: Analyses of Venom Gland Transcriptomes and Proteomes of Six Brazilian Taxa.</title>
        <authorList>
            <person name="Aird S.D."/>
            <person name="Jorge da Silva N."/>
            <person name="Qiu L."/>
            <person name="Villar-Briones A."/>
            <person name="Aparecida-Saddi V."/>
            <person name="Campos-Telles M.P."/>
            <person name="Grau M."/>
            <person name="Mikheyev A.S."/>
        </authorList>
    </citation>
    <scope>NUCLEOTIDE SEQUENCE</scope>
    <source>
        <tissue evidence="1">Venom_gland</tissue>
    </source>
</reference>
<dbReference type="EMBL" id="IACK01019976">
    <property type="protein sequence ID" value="LAA69975.1"/>
    <property type="molecule type" value="Transcribed_RNA"/>
</dbReference>
<protein>
    <submittedName>
        <fullName evidence="1">Uncharacterized protein</fullName>
    </submittedName>
</protein>
<name>A0A2D4HDB1_MICLE</name>